<dbReference type="AlphaFoldDB" id="A0A7J6CXD3"/>
<organism evidence="3 4">
    <name type="scientific">Onychostoma macrolepis</name>
    <dbReference type="NCBI Taxonomy" id="369639"/>
    <lineage>
        <taxon>Eukaryota</taxon>
        <taxon>Metazoa</taxon>
        <taxon>Chordata</taxon>
        <taxon>Craniata</taxon>
        <taxon>Vertebrata</taxon>
        <taxon>Euteleostomi</taxon>
        <taxon>Actinopterygii</taxon>
        <taxon>Neopterygii</taxon>
        <taxon>Teleostei</taxon>
        <taxon>Ostariophysi</taxon>
        <taxon>Cypriniformes</taxon>
        <taxon>Cyprinidae</taxon>
        <taxon>Acrossocheilinae</taxon>
        <taxon>Onychostoma</taxon>
    </lineage>
</organism>
<dbReference type="Gene3D" id="3.30.70.960">
    <property type="entry name" value="SEA domain"/>
    <property type="match status" value="2"/>
</dbReference>
<feature type="region of interest" description="Disordered" evidence="1">
    <location>
        <begin position="101"/>
        <end position="314"/>
    </location>
</feature>
<dbReference type="Proteomes" id="UP000579812">
    <property type="component" value="Unassembled WGS sequence"/>
</dbReference>
<proteinExistence type="predicted"/>
<dbReference type="InterPro" id="IPR000082">
    <property type="entry name" value="SEA_dom"/>
</dbReference>
<dbReference type="Pfam" id="PF01390">
    <property type="entry name" value="SEA"/>
    <property type="match status" value="2"/>
</dbReference>
<sequence length="748" mass="78871">MDWVIYLTATKMNKKALIIAVLSLAEPTTTTVLTSTAEPTTTTVLTTTAEPTTTTVLTTTVEPTTTTVLTSTAEPTTTTVLTSTAEPTTTTVLTTTAEPTTTTVLTTTAEPTTTTASTSTTEQSTTSEQSTTTQTATTSQPTTTDTPTETTTQLTSTAEPTTTTVLTSTAEPTTTTGLTTTTGPTTTAASTSTTEQSTTSEQSTSTKTATTSQPTTTDTPTETTTQLTSTVEPTTTTVLTSTTELTTTAASSTTDQSTTAEQSTTTQTVTTSLPTTNTAQSTTEVTTNSPTTATVTPHTTVQPVTTTQAPTSPSTTYTVFVSFSSSEDFVPDLSNPASQAYTNRKDKVKNTLEPLFKNAFPSFKALAVIQFRPGSIITEMNVIFGSLPSDASITSTILEANATLNIISVRLREPFTTTTKATTTSITTVTTTPTTTTTTPTTTTTTPTTTTTTAITTVTTTTTTTPTTTTTTTTTTAPARPLPTVAIQIVIIVVFVPELSNPQTPEFKSLATRVESMFDEVYKKRYGPRFIRTIVIAFIAVSRTRAVSNVQAEVKLVFSETSTEPIPSNTDIVETLKEAAANSTSNFNLTLDATSITVIKSVQIIPLTILTNGTFMAALSNKNSTEFQSRASLIKAGLEPFFFADYPASFSTISITSFSNASVKLRSLPTIRNSMDLVFGAGTVLPNSTQIVKTVVRAAKNNTLPFQIFTSSIIINGTEYSSGEVSSRISVLTASFLVAVSLLVPWFN</sequence>
<gene>
    <name evidence="3" type="ORF">G5714_008745</name>
</gene>
<comment type="caution">
    <text evidence="3">The sequence shown here is derived from an EMBL/GenBank/DDBJ whole genome shotgun (WGS) entry which is preliminary data.</text>
</comment>
<dbReference type="EMBL" id="JAAMOB010000007">
    <property type="protein sequence ID" value="KAF4111714.1"/>
    <property type="molecule type" value="Genomic_DNA"/>
</dbReference>
<dbReference type="SUPFAM" id="SSF82671">
    <property type="entry name" value="SEA domain"/>
    <property type="match status" value="2"/>
</dbReference>
<feature type="domain" description="SEA" evidence="2">
    <location>
        <begin position="479"/>
        <end position="603"/>
    </location>
</feature>
<dbReference type="SMART" id="SM00200">
    <property type="entry name" value="SEA"/>
    <property type="match status" value="2"/>
</dbReference>
<keyword evidence="4" id="KW-1185">Reference proteome</keyword>
<dbReference type="InterPro" id="IPR036364">
    <property type="entry name" value="SEA_dom_sf"/>
</dbReference>
<evidence type="ECO:0000313" key="3">
    <source>
        <dbReference type="EMBL" id="KAF4111714.1"/>
    </source>
</evidence>
<reference evidence="3 4" key="1">
    <citation type="submission" date="2020-04" db="EMBL/GenBank/DDBJ databases">
        <title>Chromosome-level genome assembly of a cyprinid fish Onychostoma macrolepis by integration of Nanopore Sequencing, Bionano and Hi-C technology.</title>
        <authorList>
            <person name="Wang D."/>
        </authorList>
    </citation>
    <scope>NUCLEOTIDE SEQUENCE [LARGE SCALE GENOMIC DNA]</scope>
    <source>
        <strain evidence="3">SWU-2019</strain>
        <tissue evidence="3">Muscle</tissue>
    </source>
</reference>
<evidence type="ECO:0000313" key="4">
    <source>
        <dbReference type="Proteomes" id="UP000579812"/>
    </source>
</evidence>
<protein>
    <recommendedName>
        <fullName evidence="2">SEA domain-containing protein</fullName>
    </recommendedName>
</protein>
<feature type="domain" description="SEA" evidence="2">
    <location>
        <begin position="313"/>
        <end position="443"/>
    </location>
</feature>
<evidence type="ECO:0000256" key="1">
    <source>
        <dbReference type="SAM" id="MobiDB-lite"/>
    </source>
</evidence>
<dbReference type="PROSITE" id="PS50024">
    <property type="entry name" value="SEA"/>
    <property type="match status" value="2"/>
</dbReference>
<name>A0A7J6CXD3_9TELE</name>
<accession>A0A7J6CXD3</accession>
<evidence type="ECO:0000259" key="2">
    <source>
        <dbReference type="PROSITE" id="PS50024"/>
    </source>
</evidence>